<evidence type="ECO:0000256" key="5">
    <source>
        <dbReference type="SAM" id="MobiDB-lite"/>
    </source>
</evidence>
<dbReference type="GO" id="GO:0009867">
    <property type="term" value="P:jasmonic acid mediated signaling pathway"/>
    <property type="evidence" value="ECO:0007669"/>
    <property type="project" value="TreeGrafter"/>
</dbReference>
<protein>
    <recommendedName>
        <fullName evidence="4">Ninja-family protein</fullName>
    </recommendedName>
    <alternativeName>
        <fullName evidence="4">ABI-binding protein</fullName>
    </alternativeName>
</protein>
<dbReference type="FunCoup" id="A0A7J7BWU0">
    <property type="interactions" value="2906"/>
</dbReference>
<evidence type="ECO:0000256" key="3">
    <source>
        <dbReference type="ARBA" id="ARBA00023242"/>
    </source>
</evidence>
<comment type="function">
    <text evidence="4">Acts as a negative regulator of abscisic acid (ABA) response.</text>
</comment>
<dbReference type="Proteomes" id="UP000593562">
    <property type="component" value="Unassembled WGS sequence"/>
</dbReference>
<feature type="region of interest" description="Disordered" evidence="5">
    <location>
        <begin position="340"/>
        <end position="387"/>
    </location>
</feature>
<dbReference type="EMBL" id="JAAARO010000023">
    <property type="protein sequence ID" value="KAF5726006.1"/>
    <property type="molecule type" value="Genomic_DNA"/>
</dbReference>
<keyword evidence="7" id="KW-1185">Reference proteome</keyword>
<dbReference type="GO" id="GO:0045892">
    <property type="term" value="P:negative regulation of DNA-templated transcription"/>
    <property type="evidence" value="ECO:0007669"/>
    <property type="project" value="TreeGrafter"/>
</dbReference>
<keyword evidence="3 4" id="KW-0539">Nucleus</keyword>
<dbReference type="PANTHER" id="PTHR31413:SF12">
    <property type="entry name" value="AFP HOMOLOG 2"/>
    <property type="match status" value="1"/>
</dbReference>
<dbReference type="InParanoid" id="A0A7J7BWU0"/>
<dbReference type="InterPro" id="IPR031307">
    <property type="entry name" value="Ninja_fam"/>
</dbReference>
<dbReference type="PANTHER" id="PTHR31413">
    <property type="entry name" value="AFP HOMOLOG 2"/>
    <property type="match status" value="1"/>
</dbReference>
<dbReference type="GO" id="GO:0005634">
    <property type="term" value="C:nucleus"/>
    <property type="evidence" value="ECO:0007669"/>
    <property type="project" value="UniProtKB-SubCell"/>
</dbReference>
<evidence type="ECO:0000256" key="1">
    <source>
        <dbReference type="ARBA" id="ARBA00004123"/>
    </source>
</evidence>
<feature type="compositionally biased region" description="Basic and acidic residues" evidence="5">
    <location>
        <begin position="347"/>
        <end position="387"/>
    </location>
</feature>
<name>A0A7J7BWU0_TRIWF</name>
<comment type="subcellular location">
    <subcellularLocation>
        <location evidence="1 4">Nucleus</location>
    </subcellularLocation>
</comment>
<reference evidence="6 7" key="1">
    <citation type="journal article" date="2020" name="Nat. Commun.">
        <title>Genome of Tripterygium wilfordii and identification of cytochrome P450 involved in triptolide biosynthesis.</title>
        <authorList>
            <person name="Tu L."/>
            <person name="Su P."/>
            <person name="Zhang Z."/>
            <person name="Gao L."/>
            <person name="Wang J."/>
            <person name="Hu T."/>
            <person name="Zhou J."/>
            <person name="Zhang Y."/>
            <person name="Zhao Y."/>
            <person name="Liu Y."/>
            <person name="Song Y."/>
            <person name="Tong Y."/>
            <person name="Lu Y."/>
            <person name="Yang J."/>
            <person name="Xu C."/>
            <person name="Jia M."/>
            <person name="Peters R.J."/>
            <person name="Huang L."/>
            <person name="Gao W."/>
        </authorList>
    </citation>
    <scope>NUCLEOTIDE SEQUENCE [LARGE SCALE GENOMIC DNA]</scope>
    <source>
        <strain evidence="7">cv. XIE 37</strain>
        <tissue evidence="6">Leaf</tissue>
    </source>
</reference>
<accession>A0A7J7BWU0</accession>
<evidence type="ECO:0000313" key="7">
    <source>
        <dbReference type="Proteomes" id="UP000593562"/>
    </source>
</evidence>
<dbReference type="AlphaFoldDB" id="A0A7J7BWU0"/>
<feature type="region of interest" description="Disordered" evidence="5">
    <location>
        <begin position="1"/>
        <end position="39"/>
    </location>
</feature>
<feature type="region of interest" description="Disordered" evidence="5">
    <location>
        <begin position="51"/>
        <end position="75"/>
    </location>
</feature>
<proteinExistence type="inferred from homology"/>
<organism evidence="6 7">
    <name type="scientific">Tripterygium wilfordii</name>
    <name type="common">Thunder God vine</name>
    <dbReference type="NCBI Taxonomy" id="458696"/>
    <lineage>
        <taxon>Eukaryota</taxon>
        <taxon>Viridiplantae</taxon>
        <taxon>Streptophyta</taxon>
        <taxon>Embryophyta</taxon>
        <taxon>Tracheophyta</taxon>
        <taxon>Spermatophyta</taxon>
        <taxon>Magnoliopsida</taxon>
        <taxon>eudicotyledons</taxon>
        <taxon>Gunneridae</taxon>
        <taxon>Pentapetalae</taxon>
        <taxon>rosids</taxon>
        <taxon>fabids</taxon>
        <taxon>Celastrales</taxon>
        <taxon>Celastraceae</taxon>
        <taxon>Tripterygium</taxon>
    </lineage>
</organism>
<evidence type="ECO:0000313" key="6">
    <source>
        <dbReference type="EMBL" id="KAF5726006.1"/>
    </source>
</evidence>
<comment type="caution">
    <text evidence="6">The sequence shown here is derived from an EMBL/GenBank/DDBJ whole genome shotgun (WGS) entry which is preliminary data.</text>
</comment>
<feature type="compositionally biased region" description="Low complexity" evidence="5">
    <location>
        <begin position="8"/>
        <end position="31"/>
    </location>
</feature>
<comment type="similarity">
    <text evidence="2 4">Belongs to the Ninja family.</text>
</comment>
<gene>
    <name evidence="6" type="ORF">HS088_TW23G00743</name>
</gene>
<sequence length="495" mass="52678">MEDEHGLELSLGLSFGGSSSKCKGKSGSSSETKTEEGDKCSKVVDDFRNFFNASGQREGSSTGSQKSGSMKPQENFFNVLSKAPVDTDASIELNGRGLWVANYNRSEETDEEKRPEAGGKRKNFFDEISNQKKHEGEAHLTDLPEKSKVSHISITSESDSIAENEDVAESEVGSASRIISHHHDGSKQFTVAGGSSEGGPKGVHGSANSSVMDLQGQKNLNGSAENDFRLGNLPSSVPINIMNVPYPVTVKDSNAVSAASTFGHPSSGMKSISTLNGDRQTGSQIMFGYLPMLDKDSSSGFVSQLHQFHSSFAGRGTPNSDKYNDSLTTSQAMHVVARNTSEATQYDGKKFEQASGDGKQHAREEGSSSLTEEERRNSMNLRAKEASDRSAAEGISFDFSAIKPGIAADVKFGGSGSYPNLPWVSTTGPGPNGRTISGVTYRYSTNQIRIVCACHSFHMSLEEFVRHAAEGNVNSDSGSGLATFSSANPAASAQS</sequence>
<evidence type="ECO:0000256" key="4">
    <source>
        <dbReference type="RuleBase" id="RU369029"/>
    </source>
</evidence>
<evidence type="ECO:0000256" key="2">
    <source>
        <dbReference type="ARBA" id="ARBA00006081"/>
    </source>
</evidence>